<sequence>MKLIYSHPTGNANVRAAASGLAEADLLAEFHTTIASFPGTVLDGLGGIGALAEIRRRRYDPVLKPFAHMWPWRQAGRILAGKAGLSGLNRHETGYFSVDAIYQSLDRRIANRLPAGKKRGVQGVYAYEDGAVESFRAAKKLGLQCLYDLPIGYWRASLRLLEPERQKWPAWAPTLTGFEDSAAKLARKDEELRLADRIFVASQFTAKTLQDFPGPLAPIEVIPYGYPSVGSPRDYSSLGSGRPLKVLFVGGLSQRKGIANLFAAVDILGRHVELTVVGRKGSDNCKPLDEALAKHRWIPSLPHDQVLTIMREHDVFVFPSLFEGFGLVITEAMSQGVPVITTDRTAGPDLIEHGRNGWLVEAGSTEALVSTIEEMLRRPASVAEAGRAALESARARPWEVYGRELTAAIMKHQQSLV</sequence>
<evidence type="ECO:0000313" key="2">
    <source>
        <dbReference type="EMBL" id="UOQ67075.1"/>
    </source>
</evidence>
<name>A0ABY4G848_9BACT</name>
<dbReference type="Gene3D" id="3.40.50.2000">
    <property type="entry name" value="Glycogen Phosphorylase B"/>
    <property type="match status" value="1"/>
</dbReference>
<organism evidence="2 3">
    <name type="scientific">Hymenobacter volaticus</name>
    <dbReference type="NCBI Taxonomy" id="2932254"/>
    <lineage>
        <taxon>Bacteria</taxon>
        <taxon>Pseudomonadati</taxon>
        <taxon>Bacteroidota</taxon>
        <taxon>Cytophagia</taxon>
        <taxon>Cytophagales</taxon>
        <taxon>Hymenobacteraceae</taxon>
        <taxon>Hymenobacter</taxon>
    </lineage>
</organism>
<dbReference type="Proteomes" id="UP000830401">
    <property type="component" value="Chromosome"/>
</dbReference>
<gene>
    <name evidence="2" type="ORF">MUN86_03980</name>
</gene>
<dbReference type="SUPFAM" id="SSF53756">
    <property type="entry name" value="UDP-Glycosyltransferase/glycogen phosphorylase"/>
    <property type="match status" value="1"/>
</dbReference>
<dbReference type="CDD" id="cd03801">
    <property type="entry name" value="GT4_PimA-like"/>
    <property type="match status" value="1"/>
</dbReference>
<evidence type="ECO:0000259" key="1">
    <source>
        <dbReference type="Pfam" id="PF00534"/>
    </source>
</evidence>
<keyword evidence="3" id="KW-1185">Reference proteome</keyword>
<evidence type="ECO:0000313" key="3">
    <source>
        <dbReference type="Proteomes" id="UP000830401"/>
    </source>
</evidence>
<proteinExistence type="predicted"/>
<dbReference type="EMBL" id="CP095061">
    <property type="protein sequence ID" value="UOQ67075.1"/>
    <property type="molecule type" value="Genomic_DNA"/>
</dbReference>
<dbReference type="InterPro" id="IPR001296">
    <property type="entry name" value="Glyco_trans_1"/>
</dbReference>
<dbReference type="Pfam" id="PF00534">
    <property type="entry name" value="Glycos_transf_1"/>
    <property type="match status" value="1"/>
</dbReference>
<protein>
    <submittedName>
        <fullName evidence="2">Glycosyltransferase family 4 protein</fullName>
    </submittedName>
</protein>
<dbReference type="RefSeq" id="WP_245122022.1">
    <property type="nucleotide sequence ID" value="NZ_CP095061.1"/>
</dbReference>
<accession>A0ABY4G848</accession>
<reference evidence="2" key="1">
    <citation type="submission" date="2022-04" db="EMBL/GenBank/DDBJ databases">
        <title>Hymenobacter sp. isolated from the air.</title>
        <authorList>
            <person name="Won M."/>
            <person name="Lee C.-M."/>
            <person name="Woen H.-Y."/>
            <person name="Kwon S.-W."/>
        </authorList>
    </citation>
    <scope>NUCLEOTIDE SEQUENCE</scope>
    <source>
        <strain evidence="2">5420S-77</strain>
    </source>
</reference>
<feature type="domain" description="Glycosyl transferase family 1" evidence="1">
    <location>
        <begin position="242"/>
        <end position="389"/>
    </location>
</feature>
<dbReference type="PANTHER" id="PTHR12526">
    <property type="entry name" value="GLYCOSYLTRANSFERASE"/>
    <property type="match status" value="1"/>
</dbReference>